<feature type="region of interest" description="Disordered" evidence="2">
    <location>
        <begin position="307"/>
        <end position="360"/>
    </location>
</feature>
<dbReference type="Gene3D" id="1.25.40.540">
    <property type="entry name" value="TAP42-like family"/>
    <property type="match status" value="1"/>
</dbReference>
<proteinExistence type="inferred from homology"/>
<evidence type="ECO:0000256" key="2">
    <source>
        <dbReference type="SAM" id="MobiDB-lite"/>
    </source>
</evidence>
<comment type="caution">
    <text evidence="3">The sequence shown here is derived from an EMBL/GenBank/DDBJ whole genome shotgun (WGS) entry which is preliminary data.</text>
</comment>
<dbReference type="EMBL" id="JAWQEG010000209">
    <property type="protein sequence ID" value="KAK3893429.1"/>
    <property type="molecule type" value="Genomic_DNA"/>
</dbReference>
<dbReference type="PANTHER" id="PTHR10933:SF9">
    <property type="entry name" value="IMMUNOGLOBULIN-BINDING PROTEIN 1"/>
    <property type="match status" value="1"/>
</dbReference>
<dbReference type="PANTHER" id="PTHR10933">
    <property type="entry name" value="IMMUNOGLOBULIN-BINDING PROTEIN 1"/>
    <property type="match status" value="1"/>
</dbReference>
<dbReference type="GO" id="GO:0051721">
    <property type="term" value="F:protein phosphatase 2A binding"/>
    <property type="evidence" value="ECO:0007669"/>
    <property type="project" value="TreeGrafter"/>
</dbReference>
<accession>A0AAE1GI19</accession>
<keyword evidence="4" id="KW-1185">Reference proteome</keyword>
<feature type="compositionally biased region" description="Acidic residues" evidence="2">
    <location>
        <begin position="316"/>
        <end position="331"/>
    </location>
</feature>
<evidence type="ECO:0008006" key="5">
    <source>
        <dbReference type="Google" id="ProtNLM"/>
    </source>
</evidence>
<evidence type="ECO:0000313" key="4">
    <source>
        <dbReference type="Proteomes" id="UP001286313"/>
    </source>
</evidence>
<protein>
    <recommendedName>
        <fullName evidence="5">Immunoglobulin (CD79A) binding protein 1</fullName>
    </recommendedName>
</protein>
<dbReference type="GO" id="GO:0009966">
    <property type="term" value="P:regulation of signal transduction"/>
    <property type="evidence" value="ECO:0007669"/>
    <property type="project" value="InterPro"/>
</dbReference>
<name>A0AAE1GI19_PETCI</name>
<gene>
    <name evidence="3" type="ORF">Pcinc_002752</name>
</gene>
<comment type="similarity">
    <text evidence="1">Belongs to the IGBP1/TAP42 family.</text>
</comment>
<feature type="region of interest" description="Disordered" evidence="2">
    <location>
        <begin position="123"/>
        <end position="157"/>
    </location>
</feature>
<dbReference type="GO" id="GO:0005829">
    <property type="term" value="C:cytosol"/>
    <property type="evidence" value="ECO:0007669"/>
    <property type="project" value="TreeGrafter"/>
</dbReference>
<dbReference type="AlphaFoldDB" id="A0AAE1GI19"/>
<dbReference type="GO" id="GO:0035303">
    <property type="term" value="P:regulation of dephosphorylation"/>
    <property type="evidence" value="ECO:0007669"/>
    <property type="project" value="TreeGrafter"/>
</dbReference>
<feature type="compositionally biased region" description="Basic and acidic residues" evidence="2">
    <location>
        <begin position="332"/>
        <end position="347"/>
    </location>
</feature>
<organism evidence="3 4">
    <name type="scientific">Petrolisthes cinctipes</name>
    <name type="common">Flat porcelain crab</name>
    <dbReference type="NCBI Taxonomy" id="88211"/>
    <lineage>
        <taxon>Eukaryota</taxon>
        <taxon>Metazoa</taxon>
        <taxon>Ecdysozoa</taxon>
        <taxon>Arthropoda</taxon>
        <taxon>Crustacea</taxon>
        <taxon>Multicrustacea</taxon>
        <taxon>Malacostraca</taxon>
        <taxon>Eumalacostraca</taxon>
        <taxon>Eucarida</taxon>
        <taxon>Decapoda</taxon>
        <taxon>Pleocyemata</taxon>
        <taxon>Anomura</taxon>
        <taxon>Galatheoidea</taxon>
        <taxon>Porcellanidae</taxon>
        <taxon>Petrolisthes</taxon>
    </lineage>
</organism>
<reference evidence="3" key="1">
    <citation type="submission" date="2023-10" db="EMBL/GenBank/DDBJ databases">
        <title>Genome assemblies of two species of porcelain crab, Petrolisthes cinctipes and Petrolisthes manimaculis (Anomura: Porcellanidae).</title>
        <authorList>
            <person name="Angst P."/>
        </authorList>
    </citation>
    <scope>NUCLEOTIDE SEQUENCE</scope>
    <source>
        <strain evidence="3">PB745_01</strain>
        <tissue evidence="3">Gill</tissue>
    </source>
</reference>
<dbReference type="Pfam" id="PF04177">
    <property type="entry name" value="TAP42"/>
    <property type="match status" value="1"/>
</dbReference>
<dbReference type="InterPro" id="IPR007304">
    <property type="entry name" value="TAP46-like"/>
</dbReference>
<evidence type="ECO:0000256" key="1">
    <source>
        <dbReference type="ARBA" id="ARBA00034730"/>
    </source>
</evidence>
<sequence>MAEEDEHQSLSALFDKYFKIYEDVENSVTPINSQQVQSQVKESIAGLVKATVLVSELSVFSSNESVEELPTSSLKFLLLPVLLGSLTLKRTDIQRSQALRLAQVYFRDFVRRCQEYQITQDQLPVEEEEDDEKEEERKAGRRKAKPSPMKKGMPTPEELQTMARQREEKIKRFRERKAIGERLVELKKALDNPSYDEDTLRTFHLTTIQKFVCQSLEEVESIMMEEKMLAEMEKMRVDGKLPTPPSVPPAVTPLRPILLTRDKIQKNAFGLGYPSLPSMTVEEFYDQRVRDGWFPDPARSRNCLQDRVALDPEGEKEAEEEEEREQEEERDDPERLKRDRERDEWRDNHRRGWGNTYNRS</sequence>
<dbReference type="Proteomes" id="UP001286313">
    <property type="component" value="Unassembled WGS sequence"/>
</dbReference>
<feature type="compositionally biased region" description="Acidic residues" evidence="2">
    <location>
        <begin position="124"/>
        <end position="134"/>
    </location>
</feature>
<evidence type="ECO:0000313" key="3">
    <source>
        <dbReference type="EMBL" id="KAK3893429.1"/>
    </source>
</evidence>
<dbReference type="FunFam" id="1.25.40.540:FF:000003">
    <property type="entry name" value="Immunoglobulin (CD79A)-binding protein 1"/>
    <property type="match status" value="1"/>
</dbReference>
<dbReference type="InterPro" id="IPR038511">
    <property type="entry name" value="TAP42/TAP46-like_sf"/>
</dbReference>